<evidence type="ECO:0000313" key="2">
    <source>
        <dbReference type="Proteomes" id="UP000079169"/>
    </source>
</evidence>
<dbReference type="GO" id="GO:0004620">
    <property type="term" value="F:phospholipase activity"/>
    <property type="evidence" value="ECO:0007669"/>
    <property type="project" value="InterPro"/>
</dbReference>
<keyword evidence="2" id="KW-1185">Reference proteome</keyword>
<accession>A0A3Q0JLG4</accession>
<dbReference type="AlphaFoldDB" id="A0A3Q0JLG4"/>
<dbReference type="GeneID" id="113473901"/>
<dbReference type="InterPro" id="IPR038885">
    <property type="entry name" value="PLB1"/>
</dbReference>
<dbReference type="PANTHER" id="PTHR21325">
    <property type="entry name" value="PHOSPHOLIPASE B, PLB1"/>
    <property type="match status" value="1"/>
</dbReference>
<feature type="chain" id="PRO_5018185871" evidence="1">
    <location>
        <begin position="21"/>
        <end position="168"/>
    </location>
</feature>
<dbReference type="Proteomes" id="UP000079169">
    <property type="component" value="Unplaced"/>
</dbReference>
<dbReference type="GO" id="GO:0006644">
    <property type="term" value="P:phospholipid metabolic process"/>
    <property type="evidence" value="ECO:0007669"/>
    <property type="project" value="TreeGrafter"/>
</dbReference>
<dbReference type="PaxDb" id="121845-A0A3Q0JLG4"/>
<dbReference type="PANTHER" id="PTHR21325:SF31">
    <property type="entry name" value="GH22081P-RELATED"/>
    <property type="match status" value="1"/>
</dbReference>
<feature type="signal peptide" evidence="1">
    <location>
        <begin position="1"/>
        <end position="20"/>
    </location>
</feature>
<keyword evidence="1" id="KW-0732">Signal</keyword>
<dbReference type="KEGG" id="dci:113473901"/>
<protein>
    <submittedName>
        <fullName evidence="3">Phospholipase B1, membrane-associated-like</fullName>
    </submittedName>
</protein>
<evidence type="ECO:0000256" key="1">
    <source>
        <dbReference type="SAM" id="SignalP"/>
    </source>
</evidence>
<dbReference type="RefSeq" id="XP_026689182.1">
    <property type="nucleotide sequence ID" value="XM_026833381.1"/>
</dbReference>
<reference evidence="3" key="1">
    <citation type="submission" date="2025-08" db="UniProtKB">
        <authorList>
            <consortium name="RefSeq"/>
        </authorList>
    </citation>
    <scope>IDENTIFICATION</scope>
</reference>
<name>A0A3Q0JLG4_DIACI</name>
<gene>
    <name evidence="3" type="primary">LOC113473901</name>
</gene>
<organism evidence="2 3">
    <name type="scientific">Diaphorina citri</name>
    <name type="common">Asian citrus psyllid</name>
    <dbReference type="NCBI Taxonomy" id="121845"/>
    <lineage>
        <taxon>Eukaryota</taxon>
        <taxon>Metazoa</taxon>
        <taxon>Ecdysozoa</taxon>
        <taxon>Arthropoda</taxon>
        <taxon>Hexapoda</taxon>
        <taxon>Insecta</taxon>
        <taxon>Pterygota</taxon>
        <taxon>Neoptera</taxon>
        <taxon>Paraneoptera</taxon>
        <taxon>Hemiptera</taxon>
        <taxon>Sternorrhyncha</taxon>
        <taxon>Psylloidea</taxon>
        <taxon>Psyllidae</taxon>
        <taxon>Diaphorininae</taxon>
        <taxon>Diaphorina</taxon>
    </lineage>
</organism>
<evidence type="ECO:0000313" key="3">
    <source>
        <dbReference type="RefSeq" id="XP_026689182.1"/>
    </source>
</evidence>
<proteinExistence type="predicted"/>
<sequence>MRPVTLLWLSLHLLAQFGHSRRDKVNENLAWFWRLPDTDLPRSEQFNYVPRFLRISEESEHRFRTTFLHHVFGLTSNNKKRLREAKQAKKVQPHYEGPFPCDLSQARSPLPPNNVNQLRPGDIDIVGAIGDSITAGNGIVATNPSQVNTENRGLSWSVVEPKRPLYER</sequence>
<dbReference type="STRING" id="121845.A0A3Q0JLG4"/>